<dbReference type="InterPro" id="IPR037138">
    <property type="entry name" value="His_deacetylse_dom_sf"/>
</dbReference>
<dbReference type="PANTHER" id="PTHR10625:SF10">
    <property type="entry name" value="HISTONE DEACETYLASE HDAC1"/>
    <property type="match status" value="1"/>
</dbReference>
<evidence type="ECO:0000259" key="5">
    <source>
        <dbReference type="Pfam" id="PF00850"/>
    </source>
</evidence>
<evidence type="ECO:0000313" key="7">
    <source>
        <dbReference type="Proteomes" id="UP000487268"/>
    </source>
</evidence>
<dbReference type="CDD" id="cd09994">
    <property type="entry name" value="HDAC_AcuC_like"/>
    <property type="match status" value="1"/>
</dbReference>
<dbReference type="PANTHER" id="PTHR10625">
    <property type="entry name" value="HISTONE DEACETYLASE HDAC1-RELATED"/>
    <property type="match status" value="1"/>
</dbReference>
<dbReference type="GO" id="GO:0004407">
    <property type="term" value="F:histone deacetylase activity"/>
    <property type="evidence" value="ECO:0007669"/>
    <property type="project" value="TreeGrafter"/>
</dbReference>
<gene>
    <name evidence="6" type="primary">acuC</name>
    <name evidence="6" type="ORF">ACRB68_40800</name>
</gene>
<dbReference type="SUPFAM" id="SSF52768">
    <property type="entry name" value="Arginase/deacetylase"/>
    <property type="match status" value="1"/>
</dbReference>
<reference evidence="6 7" key="1">
    <citation type="submission" date="2019-10" db="EMBL/GenBank/DDBJ databases">
        <title>Actinomadura rubteroloni sp. nov. and Actinomadura macrotermitis sp. nov., isolated from the gut of fungus growing-termite Macrotermes natalensis.</title>
        <authorList>
            <person name="Benndorf R."/>
            <person name="Martin K."/>
            <person name="Kuefner M."/>
            <person name="De Beer W."/>
            <person name="Kaster A.-K."/>
            <person name="Vollmers J."/>
            <person name="Poulsen M."/>
            <person name="Beemelmanns C."/>
        </authorList>
    </citation>
    <scope>NUCLEOTIDE SEQUENCE [LARGE SCALE GENOMIC DNA]</scope>
    <source>
        <strain evidence="6 7">RB68</strain>
    </source>
</reference>
<comment type="similarity">
    <text evidence="2">Belongs to the histone deacetylase family.</text>
</comment>
<evidence type="ECO:0000256" key="1">
    <source>
        <dbReference type="ARBA" id="ARBA00005101"/>
    </source>
</evidence>
<dbReference type="Pfam" id="PF00850">
    <property type="entry name" value="Hist_deacetyl"/>
    <property type="match status" value="1"/>
</dbReference>
<dbReference type="Proteomes" id="UP000487268">
    <property type="component" value="Unassembled WGS sequence"/>
</dbReference>
<comment type="caution">
    <text evidence="6">The sequence shown here is derived from an EMBL/GenBank/DDBJ whole genome shotgun (WGS) entry which is preliminary data.</text>
</comment>
<comment type="pathway">
    <text evidence="1">Ketone degradation; acetoin degradation.</text>
</comment>
<dbReference type="InterPro" id="IPR023801">
    <property type="entry name" value="His_deacetylse_dom"/>
</dbReference>
<evidence type="ECO:0000313" key="6">
    <source>
        <dbReference type="EMBL" id="MQY06000.1"/>
    </source>
</evidence>
<organism evidence="6 7">
    <name type="scientific">Actinomadura macrotermitis</name>
    <dbReference type="NCBI Taxonomy" id="2585200"/>
    <lineage>
        <taxon>Bacteria</taxon>
        <taxon>Bacillati</taxon>
        <taxon>Actinomycetota</taxon>
        <taxon>Actinomycetes</taxon>
        <taxon>Streptosporangiales</taxon>
        <taxon>Thermomonosporaceae</taxon>
        <taxon>Actinomadura</taxon>
    </lineage>
</organism>
<proteinExistence type="inferred from homology"/>
<dbReference type="PRINTS" id="PR01270">
    <property type="entry name" value="HDASUPER"/>
</dbReference>
<evidence type="ECO:0000256" key="3">
    <source>
        <dbReference type="ARBA" id="ARBA00020218"/>
    </source>
</evidence>
<evidence type="ECO:0000256" key="4">
    <source>
        <dbReference type="ARBA" id="ARBA00022627"/>
    </source>
</evidence>
<dbReference type="EMBL" id="WEGH01000002">
    <property type="protein sequence ID" value="MQY06000.1"/>
    <property type="molecule type" value="Genomic_DNA"/>
</dbReference>
<dbReference type="GO" id="GO:0045150">
    <property type="term" value="P:acetoin catabolic process"/>
    <property type="evidence" value="ECO:0007669"/>
    <property type="project" value="UniProtKB-UniPathway"/>
</dbReference>
<protein>
    <recommendedName>
        <fullName evidence="3">Acetoin utilization protein AcuC</fullName>
    </recommendedName>
</protein>
<dbReference type="GO" id="GO:0040029">
    <property type="term" value="P:epigenetic regulation of gene expression"/>
    <property type="evidence" value="ECO:0007669"/>
    <property type="project" value="TreeGrafter"/>
</dbReference>
<dbReference type="AlphaFoldDB" id="A0A7K0BXT6"/>
<accession>A0A7K0BXT6</accession>
<sequence length="431" mass="45921">MRAGTRAVVIHATRADVPPGRYREVMSSDSSALSPRNCGLQVLWDERLTEYDFGPGHPMNPVRVELTIALAREFGLLDAPNVRVEAFKAADDALLGLVHEDAYIASVRHSGQTGLPDQRRGLGTPDNPVFLGMHEASALITGASVAGARAVWTGETAHAVNISGGLHHALAGAASGFCVYNDPAVAIAWLLDNGAERVAYVDIDVHHGDGVQAAFYDDPRVLTVSLHETPRTLFPHSTGFPQESGGPDAPGSAVNVALPPGTGDAAWLRAFEAVVPPVLRAFAPQIMVTQHGADAHALDPLAHLILSVDGQRTAHARLHALAHEICGGRWLATGGGGYELVQVVPRAWTHLLAEAAGRPIDPAAGTPDAWRDLVRRRTDEIAPRRMTDGTIEVEVHTWETGYDPANPVDQAVLATRRAVFPEHGLDPMADL</sequence>
<name>A0A7K0BXT6_9ACTN</name>
<dbReference type="InterPro" id="IPR003085">
    <property type="entry name" value="AcuC"/>
</dbReference>
<feature type="domain" description="Histone deacetylase" evidence="5">
    <location>
        <begin position="57"/>
        <end position="353"/>
    </location>
</feature>
<dbReference type="InterPro" id="IPR000286">
    <property type="entry name" value="HDACs"/>
</dbReference>
<dbReference type="Gene3D" id="3.40.800.20">
    <property type="entry name" value="Histone deacetylase domain"/>
    <property type="match status" value="1"/>
</dbReference>
<evidence type="ECO:0000256" key="2">
    <source>
        <dbReference type="ARBA" id="ARBA00005947"/>
    </source>
</evidence>
<dbReference type="InterPro" id="IPR023696">
    <property type="entry name" value="Ureohydrolase_dom_sf"/>
</dbReference>
<keyword evidence="4" id="KW-0006">Acetoin catabolism</keyword>
<keyword evidence="7" id="KW-1185">Reference proteome</keyword>
<dbReference type="UniPathway" id="UPA00040"/>